<dbReference type="GO" id="GO:0009097">
    <property type="term" value="P:isoleucine biosynthetic process"/>
    <property type="evidence" value="ECO:0007669"/>
    <property type="project" value="TreeGrafter"/>
</dbReference>
<dbReference type="InterPro" id="IPR029061">
    <property type="entry name" value="THDP-binding"/>
</dbReference>
<dbReference type="SUPFAM" id="SSF52467">
    <property type="entry name" value="DHS-like NAD/FAD-binding domain"/>
    <property type="match status" value="1"/>
</dbReference>
<evidence type="ECO:0000259" key="5">
    <source>
        <dbReference type="Pfam" id="PF02775"/>
    </source>
</evidence>
<feature type="domain" description="Thiamine pyrophosphate enzyme central" evidence="4">
    <location>
        <begin position="208"/>
        <end position="313"/>
    </location>
</feature>
<dbReference type="PROSITE" id="PS00187">
    <property type="entry name" value="TPP_ENZYMES"/>
    <property type="match status" value="1"/>
</dbReference>
<evidence type="ECO:0000256" key="3">
    <source>
        <dbReference type="RuleBase" id="RU362132"/>
    </source>
</evidence>
<evidence type="ECO:0000313" key="8">
    <source>
        <dbReference type="Proteomes" id="UP000298781"/>
    </source>
</evidence>
<dbReference type="InterPro" id="IPR012000">
    <property type="entry name" value="Thiamin_PyroP_enz_cen_dom"/>
</dbReference>
<dbReference type="EMBL" id="CP039690">
    <property type="protein sequence ID" value="QCI65976.1"/>
    <property type="molecule type" value="Genomic_DNA"/>
</dbReference>
<dbReference type="InterPro" id="IPR045229">
    <property type="entry name" value="TPP_enz"/>
</dbReference>
<gene>
    <name evidence="7" type="ORF">E8M01_18225</name>
</gene>
<dbReference type="GO" id="GO:0050660">
    <property type="term" value="F:flavin adenine dinucleotide binding"/>
    <property type="evidence" value="ECO:0007669"/>
    <property type="project" value="TreeGrafter"/>
</dbReference>
<dbReference type="InterPro" id="IPR012001">
    <property type="entry name" value="Thiamin_PyroP_enz_TPP-bd_dom"/>
</dbReference>
<dbReference type="Gene3D" id="3.40.50.1220">
    <property type="entry name" value="TPP-binding domain"/>
    <property type="match status" value="1"/>
</dbReference>
<proteinExistence type="inferred from homology"/>
<dbReference type="GO" id="GO:0005948">
    <property type="term" value="C:acetolactate synthase complex"/>
    <property type="evidence" value="ECO:0007669"/>
    <property type="project" value="TreeGrafter"/>
</dbReference>
<dbReference type="OrthoDB" id="4494979at2"/>
<keyword evidence="8" id="KW-1185">Reference proteome</keyword>
<dbReference type="SUPFAM" id="SSF52518">
    <property type="entry name" value="Thiamin diphosphate-binding fold (THDP-binding)"/>
    <property type="match status" value="2"/>
</dbReference>
<dbReference type="Proteomes" id="UP000298781">
    <property type="component" value="Chromosome"/>
</dbReference>
<dbReference type="Pfam" id="PF00205">
    <property type="entry name" value="TPP_enzyme_M"/>
    <property type="match status" value="1"/>
</dbReference>
<dbReference type="GO" id="GO:0030976">
    <property type="term" value="F:thiamine pyrophosphate binding"/>
    <property type="evidence" value="ECO:0007669"/>
    <property type="project" value="InterPro"/>
</dbReference>
<feature type="domain" description="Thiamine pyrophosphate enzyme N-terminal TPP-binding" evidence="6">
    <location>
        <begin position="3"/>
        <end position="122"/>
    </location>
</feature>
<dbReference type="AlphaFoldDB" id="A0A4D7B8T1"/>
<evidence type="ECO:0000313" key="7">
    <source>
        <dbReference type="EMBL" id="QCI65976.1"/>
    </source>
</evidence>
<dbReference type="InterPro" id="IPR000399">
    <property type="entry name" value="TPP-bd_CS"/>
</dbReference>
<dbReference type="Gene3D" id="3.40.50.970">
    <property type="match status" value="2"/>
</dbReference>
<dbReference type="RefSeq" id="WP_136961422.1">
    <property type="nucleotide sequence ID" value="NZ_CP039690.1"/>
</dbReference>
<reference evidence="7 8" key="1">
    <citation type="submission" date="2019-04" db="EMBL/GenBank/DDBJ databases">
        <title>Phreatobacter aquaticus sp. nov.</title>
        <authorList>
            <person name="Choi A."/>
        </authorList>
    </citation>
    <scope>NUCLEOTIDE SEQUENCE [LARGE SCALE GENOMIC DNA]</scope>
    <source>
        <strain evidence="7 8">KCTC 52518</strain>
    </source>
</reference>
<dbReference type="Pfam" id="PF02776">
    <property type="entry name" value="TPP_enzyme_N"/>
    <property type="match status" value="1"/>
</dbReference>
<dbReference type="InterPro" id="IPR011766">
    <property type="entry name" value="TPP_enzyme_TPP-bd"/>
</dbReference>
<dbReference type="GO" id="GO:0003984">
    <property type="term" value="F:acetolactate synthase activity"/>
    <property type="evidence" value="ECO:0007669"/>
    <property type="project" value="TreeGrafter"/>
</dbReference>
<dbReference type="GO" id="GO:0009099">
    <property type="term" value="P:L-valine biosynthetic process"/>
    <property type="evidence" value="ECO:0007669"/>
    <property type="project" value="TreeGrafter"/>
</dbReference>
<evidence type="ECO:0000256" key="1">
    <source>
        <dbReference type="ARBA" id="ARBA00007812"/>
    </source>
</evidence>
<accession>A0A4D7B8T1</accession>
<evidence type="ECO:0000256" key="2">
    <source>
        <dbReference type="ARBA" id="ARBA00023052"/>
    </source>
</evidence>
<feature type="domain" description="Thiamine pyrophosphate enzyme TPP-binding" evidence="5">
    <location>
        <begin position="410"/>
        <end position="565"/>
    </location>
</feature>
<dbReference type="InterPro" id="IPR029035">
    <property type="entry name" value="DHS-like_NAD/FAD-binding_dom"/>
</dbReference>
<dbReference type="KEGG" id="pstg:E8M01_18225"/>
<dbReference type="CDD" id="cd07035">
    <property type="entry name" value="TPP_PYR_POX_like"/>
    <property type="match status" value="1"/>
</dbReference>
<organism evidence="7 8">
    <name type="scientific">Phreatobacter stygius</name>
    <dbReference type="NCBI Taxonomy" id="1940610"/>
    <lineage>
        <taxon>Bacteria</taxon>
        <taxon>Pseudomonadati</taxon>
        <taxon>Pseudomonadota</taxon>
        <taxon>Alphaproteobacteria</taxon>
        <taxon>Hyphomicrobiales</taxon>
        <taxon>Phreatobacteraceae</taxon>
        <taxon>Phreatobacter</taxon>
    </lineage>
</organism>
<name>A0A4D7B8T1_9HYPH</name>
<comment type="similarity">
    <text evidence="1 3">Belongs to the TPP enzyme family.</text>
</comment>
<dbReference type="Pfam" id="PF02775">
    <property type="entry name" value="TPP_enzyme_C"/>
    <property type="match status" value="1"/>
</dbReference>
<protein>
    <submittedName>
        <fullName evidence="7">Thiamine pyrophosphate-requiring protein</fullName>
    </submittedName>
</protein>
<keyword evidence="2 3" id="KW-0786">Thiamine pyrophosphate</keyword>
<sequence>MYTASTAFLEALDAAGVSYLFANLGSDHPALVEALAEARAHGRRVPTMITCPNEMVALTAAQGHAQVSGQAQAVIVHVECGTQSLGGAVHNVAKARVPVLIFAGASPFTQHGEMTGSRNEFIQWIQDVHDQRGLVRGYMKYDNEIRTGRNIKQLTWRALQFAHSDPKGPVYLMGAREVMEEQVPRIEADPADWAPISPAALPQGAVHELLNDLARARRPLIVTSYLGRNVKAVAELQRLVGPLAIAVMESVPNAVNLPHDDPMYQGCQWNEPVQNARLAEADVVLVLDSDVPWIPTVSKPRADARIWHIDVDPLKDQMPLWSIPARRVFRAHVETALAQLNEGLGRVKLDEARIAERRAHYMAEHEARRARLKRLEARPANGVITAEYVTACVRAHVDDQTLVLNEAITNYPVVVNHIAPRRAGQMLNSGGGSLGWAGGAAIGAKLADPAKTVITLTGDGCYMFSQPSTVHWMARQYRTPFLQVVFNNRGWRAPRYSTLAVHPSGYASRSDDLGVAFDPPPDYSAIAAAAGGAFARKVETVDQVEEAIAAGLHAVKTEGRAAVLDVWLPHLMEG</sequence>
<dbReference type="PANTHER" id="PTHR18968:SF164">
    <property type="entry name" value="PYRUVATE DECARBOXYLASE"/>
    <property type="match status" value="1"/>
</dbReference>
<dbReference type="PANTHER" id="PTHR18968">
    <property type="entry name" value="THIAMINE PYROPHOSPHATE ENZYMES"/>
    <property type="match status" value="1"/>
</dbReference>
<evidence type="ECO:0000259" key="4">
    <source>
        <dbReference type="Pfam" id="PF00205"/>
    </source>
</evidence>
<dbReference type="NCBIfam" id="NF006203">
    <property type="entry name" value="PRK08327.1"/>
    <property type="match status" value="1"/>
</dbReference>
<dbReference type="GO" id="GO:0000287">
    <property type="term" value="F:magnesium ion binding"/>
    <property type="evidence" value="ECO:0007669"/>
    <property type="project" value="InterPro"/>
</dbReference>
<evidence type="ECO:0000259" key="6">
    <source>
        <dbReference type="Pfam" id="PF02776"/>
    </source>
</evidence>